<dbReference type="EMBL" id="PFEU01000009">
    <property type="protein sequence ID" value="PJE76854.1"/>
    <property type="molecule type" value="Genomic_DNA"/>
</dbReference>
<comment type="caution">
    <text evidence="12">The sequence shown here is derived from an EMBL/GenBank/DDBJ whole genome shotgun (WGS) entry which is preliminary data.</text>
</comment>
<evidence type="ECO:0000259" key="10">
    <source>
        <dbReference type="PROSITE" id="PS51898"/>
    </source>
</evidence>
<dbReference type="SUPFAM" id="SSF56349">
    <property type="entry name" value="DNA breaking-rejoining enzymes"/>
    <property type="match status" value="1"/>
</dbReference>
<dbReference type="PANTHER" id="PTHR30349">
    <property type="entry name" value="PHAGE INTEGRASE-RELATED"/>
    <property type="match status" value="1"/>
</dbReference>
<organism evidence="12 13">
    <name type="scientific">Candidatus Uhrbacteria bacterium CG10_big_fil_rev_8_21_14_0_10_48_16</name>
    <dbReference type="NCBI Taxonomy" id="1975038"/>
    <lineage>
        <taxon>Bacteria</taxon>
        <taxon>Candidatus Uhriibacteriota</taxon>
    </lineage>
</organism>
<accession>A0A2M8LHD3</accession>
<evidence type="ECO:0000313" key="12">
    <source>
        <dbReference type="EMBL" id="PJE76854.1"/>
    </source>
</evidence>
<dbReference type="PROSITE" id="PS51900">
    <property type="entry name" value="CB"/>
    <property type="match status" value="1"/>
</dbReference>
<dbReference type="CDD" id="cd00798">
    <property type="entry name" value="INT_XerDC_C"/>
    <property type="match status" value="1"/>
</dbReference>
<dbReference type="InterPro" id="IPR050090">
    <property type="entry name" value="Tyrosine_recombinase_XerCD"/>
</dbReference>
<dbReference type="GO" id="GO:0015074">
    <property type="term" value="P:DNA integration"/>
    <property type="evidence" value="ECO:0007669"/>
    <property type="project" value="UniProtKB-KW"/>
</dbReference>
<name>A0A2M8LHD3_9BACT</name>
<keyword evidence="5" id="KW-0229">DNA integration</keyword>
<keyword evidence="7" id="KW-0233">DNA recombination</keyword>
<dbReference type="GO" id="GO:0007059">
    <property type="term" value="P:chromosome segregation"/>
    <property type="evidence" value="ECO:0007669"/>
    <property type="project" value="UniProtKB-KW"/>
</dbReference>
<evidence type="ECO:0000256" key="6">
    <source>
        <dbReference type="ARBA" id="ARBA00023125"/>
    </source>
</evidence>
<dbReference type="NCBIfam" id="NF040815">
    <property type="entry name" value="recomb_XerA_Arch"/>
    <property type="match status" value="1"/>
</dbReference>
<evidence type="ECO:0000259" key="11">
    <source>
        <dbReference type="PROSITE" id="PS51900"/>
    </source>
</evidence>
<evidence type="ECO:0000256" key="7">
    <source>
        <dbReference type="ARBA" id="ARBA00023172"/>
    </source>
</evidence>
<evidence type="ECO:0000256" key="8">
    <source>
        <dbReference type="ARBA" id="ARBA00023306"/>
    </source>
</evidence>
<dbReference type="InterPro" id="IPR010998">
    <property type="entry name" value="Integrase_recombinase_N"/>
</dbReference>
<keyword evidence="2" id="KW-0963">Cytoplasm</keyword>
<evidence type="ECO:0000256" key="2">
    <source>
        <dbReference type="ARBA" id="ARBA00022490"/>
    </source>
</evidence>
<dbReference type="SUPFAM" id="SSF47823">
    <property type="entry name" value="lambda integrase-like, N-terminal domain"/>
    <property type="match status" value="1"/>
</dbReference>
<dbReference type="Proteomes" id="UP000231436">
    <property type="component" value="Unassembled WGS sequence"/>
</dbReference>
<evidence type="ECO:0000256" key="3">
    <source>
        <dbReference type="ARBA" id="ARBA00022618"/>
    </source>
</evidence>
<dbReference type="Gene3D" id="1.10.443.10">
    <property type="entry name" value="Intergrase catalytic core"/>
    <property type="match status" value="1"/>
</dbReference>
<comment type="subcellular location">
    <subcellularLocation>
        <location evidence="1">Cytoplasm</location>
    </subcellularLocation>
</comment>
<dbReference type="InterPro" id="IPR044068">
    <property type="entry name" value="CB"/>
</dbReference>
<keyword evidence="3" id="KW-0132">Cell division</keyword>
<dbReference type="InterPro" id="IPR013762">
    <property type="entry name" value="Integrase-like_cat_sf"/>
</dbReference>
<feature type="domain" description="Core-binding (CB)" evidence="11">
    <location>
        <begin position="9"/>
        <end position="99"/>
    </location>
</feature>
<evidence type="ECO:0000256" key="1">
    <source>
        <dbReference type="ARBA" id="ARBA00004496"/>
    </source>
</evidence>
<evidence type="ECO:0000256" key="4">
    <source>
        <dbReference type="ARBA" id="ARBA00022829"/>
    </source>
</evidence>
<proteinExistence type="predicted"/>
<keyword evidence="4" id="KW-0159">Chromosome partition</keyword>
<keyword evidence="8" id="KW-0131">Cell cycle</keyword>
<dbReference type="GO" id="GO:0003677">
    <property type="term" value="F:DNA binding"/>
    <property type="evidence" value="ECO:0007669"/>
    <property type="project" value="UniProtKB-UniRule"/>
</dbReference>
<dbReference type="AlphaFoldDB" id="A0A2M8LHD3"/>
<keyword evidence="6 9" id="KW-0238">DNA-binding</keyword>
<evidence type="ECO:0008006" key="14">
    <source>
        <dbReference type="Google" id="ProtNLM"/>
    </source>
</evidence>
<gene>
    <name evidence="12" type="ORF">COV05_02410</name>
</gene>
<dbReference type="GO" id="GO:0006310">
    <property type="term" value="P:DNA recombination"/>
    <property type="evidence" value="ECO:0007669"/>
    <property type="project" value="UniProtKB-KW"/>
</dbReference>
<dbReference type="PROSITE" id="PS51898">
    <property type="entry name" value="TYR_RECOMBINASE"/>
    <property type="match status" value="1"/>
</dbReference>
<reference evidence="13" key="1">
    <citation type="submission" date="2017-09" db="EMBL/GenBank/DDBJ databases">
        <title>Depth-based differentiation of microbial function through sediment-hosted aquifers and enrichment of novel symbionts in the deep terrestrial subsurface.</title>
        <authorList>
            <person name="Probst A.J."/>
            <person name="Ladd B."/>
            <person name="Jarett J.K."/>
            <person name="Geller-Mcgrath D.E."/>
            <person name="Sieber C.M.K."/>
            <person name="Emerson J.B."/>
            <person name="Anantharaman K."/>
            <person name="Thomas B.C."/>
            <person name="Malmstrom R."/>
            <person name="Stieglmeier M."/>
            <person name="Klingl A."/>
            <person name="Woyke T."/>
            <person name="Ryan C.M."/>
            <person name="Banfield J.F."/>
        </authorList>
    </citation>
    <scope>NUCLEOTIDE SEQUENCE [LARGE SCALE GENOMIC DNA]</scope>
</reference>
<dbReference type="GO" id="GO:0005737">
    <property type="term" value="C:cytoplasm"/>
    <property type="evidence" value="ECO:0007669"/>
    <property type="project" value="UniProtKB-SubCell"/>
</dbReference>
<dbReference type="Pfam" id="PF02899">
    <property type="entry name" value="Phage_int_SAM_1"/>
    <property type="match status" value="1"/>
</dbReference>
<protein>
    <recommendedName>
        <fullName evidence="14">Tyrosine recombinase XerC</fullName>
    </recommendedName>
</protein>
<sequence length="315" mass="36481">MLYLWSMAEAIDKLIINFLEYLEVERGRSERTIRNYDFYLRRFVRWAKHPAPEAITDALVHKYRLWLNRNVEGRESDTLKKSTQNYHLIALRSFLKYLARMDILCLAPEKIELARQEERQVEFLEADELDRLLVQPMMLGEGLVALRDRAILELLFSTGLRVSELSHLKIDGINLKRDEFTVRGKGARLRAVFLSSTAREATKLYLSKRRDASPFLFISHDRAKNGREQTGGLTPRSIQRLVERYAKSAGITKHITPHTLRHTFATDLLLGGADIRSVQSLLGHASITTTQIYTHITNKQMKDVHKKFHGKSRRA</sequence>
<dbReference type="InterPro" id="IPR011010">
    <property type="entry name" value="DNA_brk_join_enz"/>
</dbReference>
<dbReference type="Pfam" id="PF00589">
    <property type="entry name" value="Phage_integrase"/>
    <property type="match status" value="1"/>
</dbReference>
<evidence type="ECO:0000256" key="9">
    <source>
        <dbReference type="PROSITE-ProRule" id="PRU01248"/>
    </source>
</evidence>
<dbReference type="GO" id="GO:0051301">
    <property type="term" value="P:cell division"/>
    <property type="evidence" value="ECO:0007669"/>
    <property type="project" value="UniProtKB-KW"/>
</dbReference>
<dbReference type="Gene3D" id="1.10.150.130">
    <property type="match status" value="1"/>
</dbReference>
<feature type="domain" description="Tyr recombinase" evidence="10">
    <location>
        <begin position="119"/>
        <end position="306"/>
    </location>
</feature>
<dbReference type="InterPro" id="IPR002104">
    <property type="entry name" value="Integrase_catalytic"/>
</dbReference>
<evidence type="ECO:0000313" key="13">
    <source>
        <dbReference type="Proteomes" id="UP000231436"/>
    </source>
</evidence>
<dbReference type="InterPro" id="IPR004107">
    <property type="entry name" value="Integrase_SAM-like_N"/>
</dbReference>
<dbReference type="PANTHER" id="PTHR30349:SF77">
    <property type="entry name" value="TYROSINE RECOMBINASE XERC"/>
    <property type="match status" value="1"/>
</dbReference>
<evidence type="ECO:0000256" key="5">
    <source>
        <dbReference type="ARBA" id="ARBA00022908"/>
    </source>
</evidence>